<accession>A0A9N8ZZN1</accession>
<dbReference type="OrthoDB" id="10259133at2759"/>
<dbReference type="PRINTS" id="PR00314">
    <property type="entry name" value="CLATHRINADPT"/>
</dbReference>
<feature type="domain" description="MHD" evidence="7">
    <location>
        <begin position="197"/>
        <end position="411"/>
    </location>
</feature>
<evidence type="ECO:0000256" key="6">
    <source>
        <dbReference type="SAM" id="MobiDB-lite"/>
    </source>
</evidence>
<feature type="region of interest" description="Disordered" evidence="6">
    <location>
        <begin position="166"/>
        <end position="194"/>
    </location>
</feature>
<dbReference type="PANTHER" id="PTHR10529">
    <property type="entry name" value="AP COMPLEX SUBUNIT MU"/>
    <property type="match status" value="1"/>
</dbReference>
<dbReference type="Proteomes" id="UP000789572">
    <property type="component" value="Unassembled WGS sequence"/>
</dbReference>
<dbReference type="SUPFAM" id="SSF64356">
    <property type="entry name" value="SNARE-like"/>
    <property type="match status" value="1"/>
</dbReference>
<proteinExistence type="inferred from homology"/>
<dbReference type="InterPro" id="IPR036168">
    <property type="entry name" value="AP2_Mu_C_sf"/>
</dbReference>
<dbReference type="InterPro" id="IPR001392">
    <property type="entry name" value="Clathrin_mu"/>
</dbReference>
<comment type="caution">
    <text evidence="8">The sequence shown here is derived from an EMBL/GenBank/DDBJ whole genome shotgun (WGS) entry which is preliminary data.</text>
</comment>
<evidence type="ECO:0000313" key="8">
    <source>
        <dbReference type="EMBL" id="CAG8511887.1"/>
    </source>
</evidence>
<feature type="compositionally biased region" description="Polar residues" evidence="6">
    <location>
        <begin position="168"/>
        <end position="185"/>
    </location>
</feature>
<dbReference type="SUPFAM" id="SSF49447">
    <property type="entry name" value="Second domain of Mu2 adaptin subunit (ap50) of ap2 adaptor"/>
    <property type="match status" value="1"/>
</dbReference>
<comment type="subcellular location">
    <subcellularLocation>
        <location evidence="1">Endomembrane system</location>
    </subcellularLocation>
</comment>
<reference evidence="8" key="1">
    <citation type="submission" date="2021-06" db="EMBL/GenBank/DDBJ databases">
        <authorList>
            <person name="Kallberg Y."/>
            <person name="Tangrot J."/>
            <person name="Rosling A."/>
        </authorList>
    </citation>
    <scope>NUCLEOTIDE SEQUENCE</scope>
    <source>
        <strain evidence="8">IA702</strain>
    </source>
</reference>
<dbReference type="EMBL" id="CAJVPJ010000325">
    <property type="protein sequence ID" value="CAG8511887.1"/>
    <property type="molecule type" value="Genomic_DNA"/>
</dbReference>
<dbReference type="PIRSF" id="PIRSF005992">
    <property type="entry name" value="Clathrin_mu"/>
    <property type="match status" value="1"/>
</dbReference>
<dbReference type="AlphaFoldDB" id="A0A9N8ZZN1"/>
<keyword evidence="3 5" id="KW-0653">Protein transport</keyword>
<protein>
    <submittedName>
        <fullName evidence="8">7484_t:CDS:1</fullName>
    </submittedName>
</protein>
<keyword evidence="9" id="KW-1185">Reference proteome</keyword>
<dbReference type="GO" id="GO:0006886">
    <property type="term" value="P:intracellular protein transport"/>
    <property type="evidence" value="ECO:0007669"/>
    <property type="project" value="UniProtKB-UniRule"/>
</dbReference>
<dbReference type="Gene3D" id="3.30.450.60">
    <property type="match status" value="1"/>
</dbReference>
<gene>
    <name evidence="8" type="ORF">POCULU_LOCUS3115</name>
</gene>
<dbReference type="InterPro" id="IPR050431">
    <property type="entry name" value="Adaptor_comp_med_subunit"/>
</dbReference>
<dbReference type="FunFam" id="3.30.450.60:FF:000002">
    <property type="entry name" value="AP-2 complex subunit mu, putative"/>
    <property type="match status" value="1"/>
</dbReference>
<evidence type="ECO:0000313" key="9">
    <source>
        <dbReference type="Proteomes" id="UP000789572"/>
    </source>
</evidence>
<keyword evidence="2 5" id="KW-0813">Transport</keyword>
<sequence>MISQFFILSPQRGDTLIFRDYRYDIPRSTPEILHSLLNPPSPSLSSLPPIINRDQVSYITLTLSNLLFVATTRKNVSPFVVLEFLSRVGGLIKDFCGGLSEEMVRLNAGLVYEILDEILDYGYLQTTSTDELKTRVFEDPIQTRQENIIQTISKIQPTLGTALERTLGGNNTPSSTRPIISTRPSSTKKESNPNANVGQVYIDVIERVTASFAANGMTSNAEITGEMKIKSYLRGNPEIHMTLSMMSLGEKIEHEYGSQHGLLLNNYRFHDSVDFKEFESARKLIIYPQEGEFIAMNYILNTDVRLPFRIFPSVTLLSPPNQMHIVVRIRCDIPRDRFSNNVIVTTPIPRSTRSVSFDLPDGGTAEHDVKGKKVKWVIEKITGGLEMSLRIKIISTKDFTGVNILEVGPIR</sequence>
<evidence type="ECO:0000256" key="4">
    <source>
        <dbReference type="ARBA" id="ARBA00023136"/>
    </source>
</evidence>
<name>A0A9N8ZZN1_9GLOM</name>
<dbReference type="GO" id="GO:0012505">
    <property type="term" value="C:endomembrane system"/>
    <property type="evidence" value="ECO:0007669"/>
    <property type="project" value="UniProtKB-SubCell"/>
</dbReference>
<dbReference type="PROSITE" id="PS51072">
    <property type="entry name" value="MHD"/>
    <property type="match status" value="1"/>
</dbReference>
<dbReference type="InterPro" id="IPR028565">
    <property type="entry name" value="MHD"/>
</dbReference>
<dbReference type="InterPro" id="IPR011012">
    <property type="entry name" value="Longin-like_dom_sf"/>
</dbReference>
<evidence type="ECO:0000256" key="3">
    <source>
        <dbReference type="ARBA" id="ARBA00022927"/>
    </source>
</evidence>
<evidence type="ECO:0000256" key="5">
    <source>
        <dbReference type="PIRNR" id="PIRNR005992"/>
    </source>
</evidence>
<dbReference type="Gene3D" id="2.60.40.1170">
    <property type="entry name" value="Mu homology domain, subdomain B"/>
    <property type="match status" value="2"/>
</dbReference>
<evidence type="ECO:0000259" key="7">
    <source>
        <dbReference type="PROSITE" id="PS51072"/>
    </source>
</evidence>
<dbReference type="GO" id="GO:0030131">
    <property type="term" value="C:clathrin adaptor complex"/>
    <property type="evidence" value="ECO:0007669"/>
    <property type="project" value="UniProtKB-UniRule"/>
</dbReference>
<evidence type="ECO:0000256" key="1">
    <source>
        <dbReference type="ARBA" id="ARBA00004308"/>
    </source>
</evidence>
<organism evidence="8 9">
    <name type="scientific">Paraglomus occultum</name>
    <dbReference type="NCBI Taxonomy" id="144539"/>
    <lineage>
        <taxon>Eukaryota</taxon>
        <taxon>Fungi</taxon>
        <taxon>Fungi incertae sedis</taxon>
        <taxon>Mucoromycota</taxon>
        <taxon>Glomeromycotina</taxon>
        <taxon>Glomeromycetes</taxon>
        <taxon>Paraglomerales</taxon>
        <taxon>Paraglomeraceae</taxon>
        <taxon>Paraglomus</taxon>
    </lineage>
</organism>
<comment type="similarity">
    <text evidence="5">Belongs to the adaptor complexes medium subunit family.</text>
</comment>
<dbReference type="Pfam" id="PF00928">
    <property type="entry name" value="Adap_comp_sub"/>
    <property type="match status" value="1"/>
</dbReference>
<dbReference type="GO" id="GO:0016192">
    <property type="term" value="P:vesicle-mediated transport"/>
    <property type="evidence" value="ECO:0007669"/>
    <property type="project" value="InterPro"/>
</dbReference>
<evidence type="ECO:0000256" key="2">
    <source>
        <dbReference type="ARBA" id="ARBA00022448"/>
    </source>
</evidence>
<keyword evidence="4" id="KW-0472">Membrane</keyword>